<organism evidence="1 2">
    <name type="scientific">Protea cynaroides</name>
    <dbReference type="NCBI Taxonomy" id="273540"/>
    <lineage>
        <taxon>Eukaryota</taxon>
        <taxon>Viridiplantae</taxon>
        <taxon>Streptophyta</taxon>
        <taxon>Embryophyta</taxon>
        <taxon>Tracheophyta</taxon>
        <taxon>Spermatophyta</taxon>
        <taxon>Magnoliopsida</taxon>
        <taxon>Proteales</taxon>
        <taxon>Proteaceae</taxon>
        <taxon>Protea</taxon>
    </lineage>
</organism>
<proteinExistence type="predicted"/>
<evidence type="ECO:0000313" key="1">
    <source>
        <dbReference type="EMBL" id="KAJ4974249.1"/>
    </source>
</evidence>
<evidence type="ECO:0000313" key="2">
    <source>
        <dbReference type="Proteomes" id="UP001141806"/>
    </source>
</evidence>
<keyword evidence="2" id="KW-1185">Reference proteome</keyword>
<accession>A0A9Q0QWH1</accession>
<protein>
    <submittedName>
        <fullName evidence="1">Uncharacterized protein</fullName>
    </submittedName>
</protein>
<comment type="caution">
    <text evidence="1">The sequence shown here is derived from an EMBL/GenBank/DDBJ whole genome shotgun (WGS) entry which is preliminary data.</text>
</comment>
<dbReference type="EMBL" id="JAMYWD010000004">
    <property type="protein sequence ID" value="KAJ4974249.1"/>
    <property type="molecule type" value="Genomic_DNA"/>
</dbReference>
<sequence>MADRQGQPTVFFEGYGCKIQGNIQVTDGSSQARRTATEQANPTVRFRLPSMEGTWMDLGSFYGLPYEKIRVAVSKEDLEGSKAGVSFGVPSGVEIGVTVMVDTSDRSLLPERGAESKPTLLSHVVDVFSKGLVCAVKTPMHALSHVVVGRQLTMGLAMTKATPIVSCVQVNGGFSLGGEL</sequence>
<name>A0A9Q0QWH1_9MAGN</name>
<dbReference type="AlphaFoldDB" id="A0A9Q0QWH1"/>
<dbReference type="Proteomes" id="UP001141806">
    <property type="component" value="Unassembled WGS sequence"/>
</dbReference>
<reference evidence="1" key="1">
    <citation type="journal article" date="2023" name="Plant J.">
        <title>The genome of the king protea, Protea cynaroides.</title>
        <authorList>
            <person name="Chang J."/>
            <person name="Duong T.A."/>
            <person name="Schoeman C."/>
            <person name="Ma X."/>
            <person name="Roodt D."/>
            <person name="Barker N."/>
            <person name="Li Z."/>
            <person name="Van de Peer Y."/>
            <person name="Mizrachi E."/>
        </authorList>
    </citation>
    <scope>NUCLEOTIDE SEQUENCE</scope>
    <source>
        <tissue evidence="1">Young leaves</tissue>
    </source>
</reference>
<gene>
    <name evidence="1" type="ORF">NE237_007423</name>
</gene>